<evidence type="ECO:0000313" key="2">
    <source>
        <dbReference type="Proteomes" id="UP000078046"/>
    </source>
</evidence>
<name>A0A177AYU7_9BILA</name>
<accession>A0A177AYU7</accession>
<dbReference type="Proteomes" id="UP000078046">
    <property type="component" value="Unassembled WGS sequence"/>
</dbReference>
<organism evidence="1 2">
    <name type="scientific">Intoshia linei</name>
    <dbReference type="NCBI Taxonomy" id="1819745"/>
    <lineage>
        <taxon>Eukaryota</taxon>
        <taxon>Metazoa</taxon>
        <taxon>Spiralia</taxon>
        <taxon>Lophotrochozoa</taxon>
        <taxon>Mesozoa</taxon>
        <taxon>Orthonectida</taxon>
        <taxon>Rhopaluridae</taxon>
        <taxon>Intoshia</taxon>
    </lineage>
</organism>
<comment type="caution">
    <text evidence="1">The sequence shown here is derived from an EMBL/GenBank/DDBJ whole genome shotgun (WGS) entry which is preliminary data.</text>
</comment>
<dbReference type="EMBL" id="LWCA01000861">
    <property type="protein sequence ID" value="OAF66672.1"/>
    <property type="molecule type" value="Genomic_DNA"/>
</dbReference>
<sequence length="153" mass="18167">KWYSIQVYIPNGMECDRKRMWDGKHKFNALKKEVGVMKCKPHYALFSCPSTMRRYIEDAHDTSGIRKIAVKKPTQCVTQLQIKEHDKQCTIISLVERFFVRLKQAFSVFFGIYRYDHQNFDIDFDNAVLLTNELMCKTGLTEDDQKYQKKIVR</sequence>
<reference evidence="1 2" key="1">
    <citation type="submission" date="2016-04" db="EMBL/GenBank/DDBJ databases">
        <title>The genome of Intoshia linei affirms orthonectids as highly simplified spiralians.</title>
        <authorList>
            <person name="Mikhailov K.V."/>
            <person name="Slusarev G.S."/>
            <person name="Nikitin M.A."/>
            <person name="Logacheva M.D."/>
            <person name="Penin A."/>
            <person name="Aleoshin V."/>
            <person name="Panchin Y.V."/>
        </authorList>
    </citation>
    <scope>NUCLEOTIDE SEQUENCE [LARGE SCALE GENOMIC DNA]</scope>
    <source>
        <strain evidence="1">Intl2013</strain>
        <tissue evidence="1">Whole animal</tissue>
    </source>
</reference>
<proteinExistence type="predicted"/>
<evidence type="ECO:0000313" key="1">
    <source>
        <dbReference type="EMBL" id="OAF66672.1"/>
    </source>
</evidence>
<gene>
    <name evidence="1" type="ORF">A3Q56_05550</name>
</gene>
<dbReference type="AlphaFoldDB" id="A0A177AYU7"/>
<feature type="non-terminal residue" evidence="1">
    <location>
        <position position="1"/>
    </location>
</feature>
<keyword evidence="2" id="KW-1185">Reference proteome</keyword>
<protein>
    <submittedName>
        <fullName evidence="1">Uncharacterized protein</fullName>
    </submittedName>
</protein>